<gene>
    <name evidence="9" type="ORF">NE237_000952</name>
</gene>
<keyword evidence="5 8" id="KW-0472">Membrane</keyword>
<evidence type="ECO:0000256" key="7">
    <source>
        <dbReference type="SAM" id="MobiDB-lite"/>
    </source>
</evidence>
<feature type="transmembrane region" description="Helical" evidence="8">
    <location>
        <begin position="141"/>
        <end position="167"/>
    </location>
</feature>
<feature type="region of interest" description="Disordered" evidence="7">
    <location>
        <begin position="211"/>
        <end position="236"/>
    </location>
</feature>
<dbReference type="InterPro" id="IPR009606">
    <property type="entry name" value="DEAL/Modifying_wall_lignin1/2"/>
</dbReference>
<evidence type="ECO:0000256" key="5">
    <source>
        <dbReference type="ARBA" id="ARBA00023136"/>
    </source>
</evidence>
<keyword evidence="4 8" id="KW-1133">Transmembrane helix</keyword>
<comment type="similarity">
    <text evidence="6">Belongs to the DESIGUAL family.</text>
</comment>
<comment type="subcellular location">
    <subcellularLocation>
        <location evidence="1">Endomembrane system</location>
        <topology evidence="1">Multi-pass membrane protein</topology>
    </subcellularLocation>
</comment>
<feature type="transmembrane region" description="Helical" evidence="8">
    <location>
        <begin position="99"/>
        <end position="121"/>
    </location>
</feature>
<evidence type="ECO:0000256" key="3">
    <source>
        <dbReference type="ARBA" id="ARBA00022729"/>
    </source>
</evidence>
<feature type="region of interest" description="Disordered" evidence="7">
    <location>
        <begin position="19"/>
        <end position="47"/>
    </location>
</feature>
<feature type="transmembrane region" description="Helical" evidence="8">
    <location>
        <begin position="53"/>
        <end position="78"/>
    </location>
</feature>
<comment type="caution">
    <text evidence="9">The sequence shown here is derived from an EMBL/GenBank/DDBJ whole genome shotgun (WGS) entry which is preliminary data.</text>
</comment>
<evidence type="ECO:0000313" key="9">
    <source>
        <dbReference type="EMBL" id="KAJ4975846.1"/>
    </source>
</evidence>
<evidence type="ECO:0000256" key="4">
    <source>
        <dbReference type="ARBA" id="ARBA00022989"/>
    </source>
</evidence>
<feature type="compositionally biased region" description="Polar residues" evidence="7">
    <location>
        <begin position="216"/>
        <end position="225"/>
    </location>
</feature>
<protein>
    <recommendedName>
        <fullName evidence="11">DUF1218 domain-containing protein</fullName>
    </recommendedName>
</protein>
<reference evidence="9" key="1">
    <citation type="journal article" date="2023" name="Plant J.">
        <title>The genome of the king protea, Protea cynaroides.</title>
        <authorList>
            <person name="Chang J."/>
            <person name="Duong T.A."/>
            <person name="Schoeman C."/>
            <person name="Ma X."/>
            <person name="Roodt D."/>
            <person name="Barker N."/>
            <person name="Li Z."/>
            <person name="Van de Peer Y."/>
            <person name="Mizrachi E."/>
        </authorList>
    </citation>
    <scope>NUCLEOTIDE SEQUENCE</scope>
    <source>
        <tissue evidence="9">Young leaves</tissue>
    </source>
</reference>
<dbReference type="InterPro" id="IPR052222">
    <property type="entry name" value="DESIGUAL"/>
</dbReference>
<keyword evidence="3" id="KW-0732">Signal</keyword>
<evidence type="ECO:0008006" key="11">
    <source>
        <dbReference type="Google" id="ProtNLM"/>
    </source>
</evidence>
<dbReference type="PANTHER" id="PTHR31769">
    <property type="entry name" value="OS07G0462200 PROTEIN-RELATED"/>
    <property type="match status" value="1"/>
</dbReference>
<dbReference type="Proteomes" id="UP001141806">
    <property type="component" value="Unassembled WGS sequence"/>
</dbReference>
<evidence type="ECO:0000256" key="6">
    <source>
        <dbReference type="ARBA" id="ARBA00029467"/>
    </source>
</evidence>
<dbReference type="EMBL" id="JAMYWD010000003">
    <property type="protein sequence ID" value="KAJ4975846.1"/>
    <property type="molecule type" value="Genomic_DNA"/>
</dbReference>
<name>A0A9Q0KT87_9MAGN</name>
<dbReference type="AlphaFoldDB" id="A0A9Q0KT87"/>
<evidence type="ECO:0000256" key="2">
    <source>
        <dbReference type="ARBA" id="ARBA00022692"/>
    </source>
</evidence>
<feature type="transmembrane region" description="Helical" evidence="8">
    <location>
        <begin position="179"/>
        <end position="201"/>
    </location>
</feature>
<accession>A0A9Q0KT87</accession>
<evidence type="ECO:0000256" key="8">
    <source>
        <dbReference type="SAM" id="Phobius"/>
    </source>
</evidence>
<evidence type="ECO:0000313" key="10">
    <source>
        <dbReference type="Proteomes" id="UP001141806"/>
    </source>
</evidence>
<organism evidence="9 10">
    <name type="scientific">Protea cynaroides</name>
    <dbReference type="NCBI Taxonomy" id="273540"/>
    <lineage>
        <taxon>Eukaryota</taxon>
        <taxon>Viridiplantae</taxon>
        <taxon>Streptophyta</taxon>
        <taxon>Embryophyta</taxon>
        <taxon>Tracheophyta</taxon>
        <taxon>Spermatophyta</taxon>
        <taxon>Magnoliopsida</taxon>
        <taxon>Proteales</taxon>
        <taxon>Proteaceae</taxon>
        <taxon>Protea</taxon>
    </lineage>
</organism>
<sequence>MNRYIFPYTLLEQYSHSPISTSSESLEPKKENPSPPHPSTDRSSKSARMTKPVGALICLLIVIMDIVAGILGLQAEVAQNKMKHVRMWIFECREPSHNAFKLGLAAASLLAIAHVIANLLGGCMCFCSKDEFERASANKQLAVICLFVSWITLVIGFALLIIGALANSRSRGACGFSRHHLLSIGGILCFVHGLFCVAYYVSASATTREEEKWRPRSNTGGTQMAQRGPHGSHPQP</sequence>
<evidence type="ECO:0000256" key="1">
    <source>
        <dbReference type="ARBA" id="ARBA00004127"/>
    </source>
</evidence>
<dbReference type="Pfam" id="PF06749">
    <property type="entry name" value="DUF1218"/>
    <property type="match status" value="1"/>
</dbReference>
<dbReference type="GO" id="GO:0012505">
    <property type="term" value="C:endomembrane system"/>
    <property type="evidence" value="ECO:0007669"/>
    <property type="project" value="UniProtKB-SubCell"/>
</dbReference>
<keyword evidence="10" id="KW-1185">Reference proteome</keyword>
<proteinExistence type="inferred from homology"/>
<keyword evidence="2 8" id="KW-0812">Transmembrane</keyword>
<dbReference type="OrthoDB" id="1667348at2759"/>